<gene>
    <name evidence="1" type="ORF">W97_03192</name>
</gene>
<evidence type="ECO:0000313" key="1">
    <source>
        <dbReference type="EMBL" id="EON63963.1"/>
    </source>
</evidence>
<reference evidence="2" key="1">
    <citation type="submission" date="2012-06" db="EMBL/GenBank/DDBJ databases">
        <title>The genome sequence of Coniosporium apollinis CBS 100218.</title>
        <authorList>
            <consortium name="The Broad Institute Genome Sequencing Platform"/>
            <person name="Cuomo C."/>
            <person name="Gorbushina A."/>
            <person name="Noack S."/>
            <person name="Walker B."/>
            <person name="Young S.K."/>
            <person name="Zeng Q."/>
            <person name="Gargeya S."/>
            <person name="Fitzgerald M."/>
            <person name="Haas B."/>
            <person name="Abouelleil A."/>
            <person name="Alvarado L."/>
            <person name="Arachchi H.M."/>
            <person name="Berlin A.M."/>
            <person name="Chapman S.B."/>
            <person name="Goldberg J."/>
            <person name="Griggs A."/>
            <person name="Gujja S."/>
            <person name="Hansen M."/>
            <person name="Howarth C."/>
            <person name="Imamovic A."/>
            <person name="Larimer J."/>
            <person name="McCowan C."/>
            <person name="Montmayeur A."/>
            <person name="Murphy C."/>
            <person name="Neiman D."/>
            <person name="Pearson M."/>
            <person name="Priest M."/>
            <person name="Roberts A."/>
            <person name="Saif S."/>
            <person name="Shea T."/>
            <person name="Sisk P."/>
            <person name="Sykes S."/>
            <person name="Wortman J."/>
            <person name="Nusbaum C."/>
            <person name="Birren B."/>
        </authorList>
    </citation>
    <scope>NUCLEOTIDE SEQUENCE [LARGE SCALE GENOMIC DNA]</scope>
    <source>
        <strain evidence="2">CBS 100218</strain>
    </source>
</reference>
<accession>R7YQ40</accession>
<proteinExistence type="predicted"/>
<name>R7YQ40_CONA1</name>
<keyword evidence="2" id="KW-1185">Reference proteome</keyword>
<dbReference type="GeneID" id="19900503"/>
<dbReference type="AlphaFoldDB" id="R7YQ40"/>
<dbReference type="eggNOG" id="ENOG502SP0I">
    <property type="taxonomic scope" value="Eukaryota"/>
</dbReference>
<sequence length="490" mass="55406">MSLSDLNDDVLYMICSFIDEGPCNFRGVRRHKPHLDSFSRTNHRLRHLSMPMLFRNIAIKGGWDDAIRAVGLMEVCPAIARNARSLKFHMWVNEEKSYPPPQSVVPRLAIVFKPMERLEQLVISIPESHTDTFAMEFAKADLSFPCVKTLVVGPFCEWTVNLCSNVTAISTTGLQWLQASRGRSGRISSEQEHFHRLIMAAAKAPKLQHFEMMAWRRREELEDFILVAILDVMPNISSIGLDGGSYSDKISGLLPILSRFQNLTYLALAPAHCLGVGFHPPTCGNVYKRRNGEEVRRQVNQRGKEAENRVASMIFPVCSKLHELWIGDHARAEVVRAKGGEVVNIFRHPESAEVSVTCDSNTAWNDNFFEVGDRENSIEPLTGLTYSYIPPDIVARVEHPLGILSGSRLASLDQDLWVCTYRLGSVYSQESHAGLKRHYFIPRDWVSTESLEQCYMTTDGTVPCPRDDRVAVIRSSLDSFSRERTHDSED</sequence>
<dbReference type="Proteomes" id="UP000016924">
    <property type="component" value="Unassembled WGS sequence"/>
</dbReference>
<dbReference type="OrthoDB" id="3636801at2759"/>
<dbReference type="OMA" id="VFGACIN"/>
<dbReference type="HOGENOM" id="CLU_556687_0_0_1"/>
<protein>
    <submittedName>
        <fullName evidence="1">Uncharacterized protein</fullName>
    </submittedName>
</protein>
<dbReference type="EMBL" id="JH767566">
    <property type="protein sequence ID" value="EON63963.1"/>
    <property type="molecule type" value="Genomic_DNA"/>
</dbReference>
<organism evidence="1 2">
    <name type="scientific">Coniosporium apollinis (strain CBS 100218)</name>
    <name type="common">Rock-inhabiting black yeast</name>
    <dbReference type="NCBI Taxonomy" id="1168221"/>
    <lineage>
        <taxon>Eukaryota</taxon>
        <taxon>Fungi</taxon>
        <taxon>Dikarya</taxon>
        <taxon>Ascomycota</taxon>
        <taxon>Pezizomycotina</taxon>
        <taxon>Dothideomycetes</taxon>
        <taxon>Dothideomycetes incertae sedis</taxon>
        <taxon>Coniosporium</taxon>
    </lineage>
</organism>
<evidence type="ECO:0000313" key="2">
    <source>
        <dbReference type="Proteomes" id="UP000016924"/>
    </source>
</evidence>
<dbReference type="RefSeq" id="XP_007779280.1">
    <property type="nucleotide sequence ID" value="XM_007781090.1"/>
</dbReference>